<protein>
    <submittedName>
        <fullName evidence="2">Lipoprotein-related protein</fullName>
    </submittedName>
</protein>
<name>F9SPF7_VIBOR</name>
<dbReference type="PANTHER" id="PTHR38013">
    <property type="entry name" value="GLYCOPROTEIN/POLYSACCHARIDE METABOLISM"/>
    <property type="match status" value="1"/>
</dbReference>
<dbReference type="EMBL" id="AFWH01000012">
    <property type="protein sequence ID" value="EGU52513.1"/>
    <property type="molecule type" value="Genomic_DNA"/>
</dbReference>
<dbReference type="eggNOG" id="COG3126">
    <property type="taxonomic scope" value="Bacteria"/>
</dbReference>
<feature type="signal peptide" evidence="1">
    <location>
        <begin position="1"/>
        <end position="25"/>
    </location>
</feature>
<dbReference type="InterPro" id="IPR039366">
    <property type="entry name" value="Pilotin"/>
</dbReference>
<dbReference type="InterPro" id="IPR053196">
    <property type="entry name" value="Lipoprotein_YbaY-like"/>
</dbReference>
<dbReference type="STRING" id="675816.VIA_003372"/>
<keyword evidence="2" id="KW-0449">Lipoprotein</keyword>
<comment type="caution">
    <text evidence="2">The sequence shown here is derived from an EMBL/GenBank/DDBJ whole genome shotgun (WGS) entry which is preliminary data.</text>
</comment>
<feature type="chain" id="PRO_5003388059" evidence="1">
    <location>
        <begin position="26"/>
        <end position="141"/>
    </location>
</feature>
<evidence type="ECO:0000256" key="1">
    <source>
        <dbReference type="SAM" id="SignalP"/>
    </source>
</evidence>
<dbReference type="Pfam" id="PF09619">
    <property type="entry name" value="YscW"/>
    <property type="match status" value="1"/>
</dbReference>
<dbReference type="PATRIC" id="fig|675816.5.peg.831"/>
<dbReference type="PANTHER" id="PTHR38013:SF1">
    <property type="entry name" value="GLYCOPROTEIN_POLYSACCHARIDE METABOLISM"/>
    <property type="match status" value="1"/>
</dbReference>
<dbReference type="OrthoDB" id="5348860at2"/>
<accession>F9SPF7</accession>
<organism evidence="2 3">
    <name type="scientific">Vibrio orientalis CIP 102891 = ATCC 33934</name>
    <dbReference type="NCBI Taxonomy" id="675816"/>
    <lineage>
        <taxon>Bacteria</taxon>
        <taxon>Pseudomonadati</taxon>
        <taxon>Pseudomonadota</taxon>
        <taxon>Gammaproteobacteria</taxon>
        <taxon>Vibrionales</taxon>
        <taxon>Vibrionaceae</taxon>
        <taxon>Vibrio</taxon>
        <taxon>Vibrio oreintalis group</taxon>
    </lineage>
</organism>
<evidence type="ECO:0000313" key="2">
    <source>
        <dbReference type="EMBL" id="EGU52513.1"/>
    </source>
</evidence>
<evidence type="ECO:0000313" key="3">
    <source>
        <dbReference type="Proteomes" id="UP000002817"/>
    </source>
</evidence>
<keyword evidence="1" id="KW-0732">Signal</keyword>
<gene>
    <name evidence="2" type="ORF">VIOR3934_15961</name>
</gene>
<dbReference type="AlphaFoldDB" id="F9SPF7"/>
<dbReference type="Proteomes" id="UP000002817">
    <property type="component" value="Unassembled WGS sequence"/>
</dbReference>
<reference evidence="2 3" key="1">
    <citation type="journal article" date="2012" name="Int. J. Syst. Evol. Microbiol.">
        <title>Vibrio caribbeanicus sp. nov., isolated from the marine sponge Scleritoderma cyanea.</title>
        <authorList>
            <person name="Hoffmann M."/>
            <person name="Monday S.R."/>
            <person name="Allard M.W."/>
            <person name="Strain E.A."/>
            <person name="Whittaker P."/>
            <person name="Naum M."/>
            <person name="McCarthy P.J."/>
            <person name="Lopez J.V."/>
            <person name="Fischer M."/>
            <person name="Brown E.W."/>
        </authorList>
    </citation>
    <scope>NUCLEOTIDE SEQUENCE [LARGE SCALE GENOMIC DNA]</scope>
    <source>
        <strain evidence="3">CIP 102891 / ATCC 33934</strain>
    </source>
</reference>
<dbReference type="PROSITE" id="PS51257">
    <property type="entry name" value="PROKAR_LIPOPROTEIN"/>
    <property type="match status" value="1"/>
</dbReference>
<sequence>MKKALAFISSLVLGVVLVGCQSEQAETEQAAVESITGTLAYRERIALPDDAVVTITLQDISLADAPAKVIAKHRFETAGSQVPFEFDLAYDPAKIEARHRYSVSARIEVNGKLKFITDTSYPVVTDADKTDNVDLRLIGVR</sequence>
<proteinExistence type="predicted"/>
<dbReference type="RefSeq" id="WP_004416648.1">
    <property type="nucleotide sequence ID" value="NZ_ACZV01000005.1"/>
</dbReference>